<evidence type="ECO:0000256" key="1">
    <source>
        <dbReference type="SAM" id="MobiDB-lite"/>
    </source>
</evidence>
<evidence type="ECO:0000313" key="3">
    <source>
        <dbReference type="Proteomes" id="UP000799764"/>
    </source>
</evidence>
<name>A0A9P4PMA8_9PLEO</name>
<reference evidence="2" key="1">
    <citation type="journal article" date="2020" name="Stud. Mycol.">
        <title>101 Dothideomycetes genomes: a test case for predicting lifestyles and emergence of pathogens.</title>
        <authorList>
            <person name="Haridas S."/>
            <person name="Albert R."/>
            <person name="Binder M."/>
            <person name="Bloem J."/>
            <person name="Labutti K."/>
            <person name="Salamov A."/>
            <person name="Andreopoulos B."/>
            <person name="Baker S."/>
            <person name="Barry K."/>
            <person name="Bills G."/>
            <person name="Bluhm B."/>
            <person name="Cannon C."/>
            <person name="Castanera R."/>
            <person name="Culley D."/>
            <person name="Daum C."/>
            <person name="Ezra D."/>
            <person name="Gonzalez J."/>
            <person name="Henrissat B."/>
            <person name="Kuo A."/>
            <person name="Liang C."/>
            <person name="Lipzen A."/>
            <person name="Lutzoni F."/>
            <person name="Magnuson J."/>
            <person name="Mondo S."/>
            <person name="Nolan M."/>
            <person name="Ohm R."/>
            <person name="Pangilinan J."/>
            <person name="Park H.-J."/>
            <person name="Ramirez L."/>
            <person name="Alfaro M."/>
            <person name="Sun H."/>
            <person name="Tritt A."/>
            <person name="Yoshinaga Y."/>
            <person name="Zwiers L.-H."/>
            <person name="Turgeon B."/>
            <person name="Goodwin S."/>
            <person name="Spatafora J."/>
            <person name="Crous P."/>
            <person name="Grigoriev I."/>
        </authorList>
    </citation>
    <scope>NUCLEOTIDE SEQUENCE</scope>
    <source>
        <strain evidence="2">CBS 690.94</strain>
    </source>
</reference>
<organism evidence="2 3">
    <name type="scientific">Karstenula rhodostoma CBS 690.94</name>
    <dbReference type="NCBI Taxonomy" id="1392251"/>
    <lineage>
        <taxon>Eukaryota</taxon>
        <taxon>Fungi</taxon>
        <taxon>Dikarya</taxon>
        <taxon>Ascomycota</taxon>
        <taxon>Pezizomycotina</taxon>
        <taxon>Dothideomycetes</taxon>
        <taxon>Pleosporomycetidae</taxon>
        <taxon>Pleosporales</taxon>
        <taxon>Massarineae</taxon>
        <taxon>Didymosphaeriaceae</taxon>
        <taxon>Karstenula</taxon>
    </lineage>
</organism>
<proteinExistence type="predicted"/>
<dbReference type="EMBL" id="MU001496">
    <property type="protein sequence ID" value="KAF2447745.1"/>
    <property type="molecule type" value="Genomic_DNA"/>
</dbReference>
<feature type="region of interest" description="Disordered" evidence="1">
    <location>
        <begin position="1"/>
        <end position="25"/>
    </location>
</feature>
<comment type="caution">
    <text evidence="2">The sequence shown here is derived from an EMBL/GenBank/DDBJ whole genome shotgun (WGS) entry which is preliminary data.</text>
</comment>
<sequence length="200" mass="21493">MGDVTSGGYNPLHASTEPKTEAGSSPHTYSLIRYRASMLTPVVQFSRCMLHVHLGYTASGQPNTKARLHVRTGTLLLGQRRSAACLKSGNERRNSGLQLAVLNKLLPDGFDDGSVARHGAVVSTPAAQSCGAKLWHSRSVLLVADANDGMRVWWQRAGAESSSPQLVCIETAGIKSAVRSPQDELISPSIAICRERNWSS</sequence>
<gene>
    <name evidence="2" type="ORF">P171DRAFT_231112</name>
</gene>
<keyword evidence="3" id="KW-1185">Reference proteome</keyword>
<dbReference type="AlphaFoldDB" id="A0A9P4PMA8"/>
<accession>A0A9P4PMA8</accession>
<evidence type="ECO:0000313" key="2">
    <source>
        <dbReference type="EMBL" id="KAF2447745.1"/>
    </source>
</evidence>
<protein>
    <submittedName>
        <fullName evidence="2">Uncharacterized protein</fullName>
    </submittedName>
</protein>
<dbReference type="Proteomes" id="UP000799764">
    <property type="component" value="Unassembled WGS sequence"/>
</dbReference>